<reference evidence="8" key="1">
    <citation type="journal article" date="2019" name="Int. J. Syst. Evol. Microbiol.">
        <title>The Global Catalogue of Microorganisms (GCM) 10K type strain sequencing project: providing services to taxonomists for standard genome sequencing and annotation.</title>
        <authorList>
            <consortium name="The Broad Institute Genomics Platform"/>
            <consortium name="The Broad Institute Genome Sequencing Center for Infectious Disease"/>
            <person name="Wu L."/>
            <person name="Ma J."/>
        </authorList>
    </citation>
    <scope>NUCLEOTIDE SEQUENCE [LARGE SCALE GENOMIC DNA]</scope>
    <source>
        <strain evidence="8">IBRC-M 10987</strain>
    </source>
</reference>
<protein>
    <submittedName>
        <fullName evidence="7">Phytoene desaturase family protein</fullName>
    </submittedName>
</protein>
<comment type="pathway">
    <text evidence="1 5">Carotenoid biosynthesis.</text>
</comment>
<dbReference type="PRINTS" id="PR00420">
    <property type="entry name" value="RNGMNOXGNASE"/>
</dbReference>
<dbReference type="InterPro" id="IPR036188">
    <property type="entry name" value="FAD/NAD-bd_sf"/>
</dbReference>
<keyword evidence="2 5" id="KW-0125">Carotenoid biosynthesis</keyword>
<dbReference type="PANTHER" id="PTHR43734:SF1">
    <property type="entry name" value="PHYTOENE DESATURASE"/>
    <property type="match status" value="1"/>
</dbReference>
<evidence type="ECO:0000313" key="7">
    <source>
        <dbReference type="EMBL" id="MFC4101769.1"/>
    </source>
</evidence>
<accession>A0ABV8K6V1</accession>
<gene>
    <name evidence="7" type="ORF">ACFOZ8_19155</name>
</gene>
<name>A0ABV8K6V1_9BACL</name>
<dbReference type="InterPro" id="IPR014105">
    <property type="entry name" value="Carotenoid/retinoid_OxRdtase"/>
</dbReference>
<organism evidence="7 8">
    <name type="scientific">Paenibacillus xanthanilyticus</name>
    <dbReference type="NCBI Taxonomy" id="1783531"/>
    <lineage>
        <taxon>Bacteria</taxon>
        <taxon>Bacillati</taxon>
        <taxon>Bacillota</taxon>
        <taxon>Bacilli</taxon>
        <taxon>Bacillales</taxon>
        <taxon>Paenibacillaceae</taxon>
        <taxon>Paenibacillus</taxon>
    </lineage>
</organism>
<keyword evidence="3 5" id="KW-0560">Oxidoreductase</keyword>
<evidence type="ECO:0000256" key="3">
    <source>
        <dbReference type="ARBA" id="ARBA00023002"/>
    </source>
</evidence>
<sequence length="482" mass="53422">MDIAIVGGGVGGMTAALLLSRQGMNVTIYERSAKLGGRLAYEEGGGYRIDQGPTIVLLPELLLSILEEAGIDRSRIPLSICEPLYRIHYADGTILHKYHNKASQIEELERQFPGEAAGFERYMSDMAQVYEQGKPAFLDRPFLRKRDFFRIRNLRLLARLQAFKSVRRLAASYFRDDRLIDAFSLQTLYIGGAPFRTPGLYSLIPYAEHAYGVWYLKGGYAGLADLLARELTERGVRVRLNAEVEELLTVGGVCRGVRVQGEEVLYDAVVFNGDYPSISGLLPAQARKFVKQYEPSSGCLLIYLGLDKRWPEASVHQFFLPPRLNETLRQVFLEGRVPDEPSFYCFYPGAIDDSSAPEGESAMYMLVPVPSSDRVDWESEAGPLAERVLEEAERRGFPGLRAAVRWMKVRTPHDAEADGLYGGGSFGISPLLTQSAVFRPQLSPLPVANLYAVGASTHPGGGVPIVMQGARLLVNHIVKEMA</sequence>
<dbReference type="EMBL" id="JBHSAM010000028">
    <property type="protein sequence ID" value="MFC4101769.1"/>
    <property type="molecule type" value="Genomic_DNA"/>
</dbReference>
<keyword evidence="8" id="KW-1185">Reference proteome</keyword>
<evidence type="ECO:0000256" key="2">
    <source>
        <dbReference type="ARBA" id="ARBA00022746"/>
    </source>
</evidence>
<dbReference type="RefSeq" id="WP_377720367.1">
    <property type="nucleotide sequence ID" value="NZ_JBHSAM010000028.1"/>
</dbReference>
<dbReference type="PANTHER" id="PTHR43734">
    <property type="entry name" value="PHYTOENE DESATURASE"/>
    <property type="match status" value="1"/>
</dbReference>
<evidence type="ECO:0000256" key="4">
    <source>
        <dbReference type="ARBA" id="ARBA00038322"/>
    </source>
</evidence>
<comment type="caution">
    <text evidence="7">The sequence shown here is derived from an EMBL/GenBank/DDBJ whole genome shotgun (WGS) entry which is preliminary data.</text>
</comment>
<evidence type="ECO:0000256" key="1">
    <source>
        <dbReference type="ARBA" id="ARBA00004829"/>
    </source>
</evidence>
<evidence type="ECO:0000313" key="8">
    <source>
        <dbReference type="Proteomes" id="UP001595715"/>
    </source>
</evidence>
<comment type="similarity">
    <text evidence="4">Belongs to the carotenoid/retinoid oxidoreductase family. CrtN subfamily.</text>
</comment>
<dbReference type="Proteomes" id="UP001595715">
    <property type="component" value="Unassembled WGS sequence"/>
</dbReference>
<dbReference type="Gene3D" id="3.50.50.60">
    <property type="entry name" value="FAD/NAD(P)-binding domain"/>
    <property type="match status" value="2"/>
</dbReference>
<dbReference type="NCBIfam" id="TIGR02734">
    <property type="entry name" value="crtI_fam"/>
    <property type="match status" value="1"/>
</dbReference>
<evidence type="ECO:0000256" key="5">
    <source>
        <dbReference type="RuleBase" id="RU362075"/>
    </source>
</evidence>
<feature type="domain" description="Amine oxidase" evidence="6">
    <location>
        <begin position="11"/>
        <end position="464"/>
    </location>
</feature>
<dbReference type="SUPFAM" id="SSF51905">
    <property type="entry name" value="FAD/NAD(P)-binding domain"/>
    <property type="match status" value="1"/>
</dbReference>
<dbReference type="InterPro" id="IPR002937">
    <property type="entry name" value="Amino_oxidase"/>
</dbReference>
<proteinExistence type="inferred from homology"/>
<evidence type="ECO:0000259" key="6">
    <source>
        <dbReference type="Pfam" id="PF01593"/>
    </source>
</evidence>
<dbReference type="Pfam" id="PF01593">
    <property type="entry name" value="Amino_oxidase"/>
    <property type="match status" value="1"/>
</dbReference>